<evidence type="ECO:0000313" key="2">
    <source>
        <dbReference type="Proteomes" id="UP000517187"/>
    </source>
</evidence>
<evidence type="ECO:0000313" key="1">
    <source>
        <dbReference type="EMBL" id="MBB6221398.1"/>
    </source>
</evidence>
<comment type="caution">
    <text evidence="1">The sequence shown here is derived from an EMBL/GenBank/DDBJ whole genome shotgun (WGS) entry which is preliminary data.</text>
</comment>
<evidence type="ECO:0008006" key="3">
    <source>
        <dbReference type="Google" id="ProtNLM"/>
    </source>
</evidence>
<dbReference type="Gene3D" id="3.40.50.1820">
    <property type="entry name" value="alpha/beta hydrolase"/>
    <property type="match status" value="1"/>
</dbReference>
<dbReference type="EMBL" id="JACIIJ010000004">
    <property type="protein sequence ID" value="MBB6221398.1"/>
    <property type="molecule type" value="Genomic_DNA"/>
</dbReference>
<name>A0A7X0DSE7_RHILE</name>
<dbReference type="Proteomes" id="UP000517187">
    <property type="component" value="Unassembled WGS sequence"/>
</dbReference>
<dbReference type="AlphaFoldDB" id="A0A7X0DSE7"/>
<accession>A0A7X0DSE7</accession>
<dbReference type="RefSeq" id="WP_184694128.1">
    <property type="nucleotide sequence ID" value="NZ_JACIIJ010000004.1"/>
</dbReference>
<sequence>MTEIIHLPGIGNSGDLHWHTLWEETDPSICRFAPSSWDEPDLSDWIAALDQAVQSTHTPPVLVAHSLACLLVAHWHQMSDLPIKGAMLVAVPDPASPAFPTQASSFARPPEKKFRFPSLIVASTDDPYGSLPYAQMRAEQWGSELKTIGAAGHINGQSKLGDWSEGLAHLRDFTSRV</sequence>
<proteinExistence type="predicted"/>
<dbReference type="GO" id="GO:0016787">
    <property type="term" value="F:hydrolase activity"/>
    <property type="evidence" value="ECO:0007669"/>
    <property type="project" value="InterPro"/>
</dbReference>
<protein>
    <recommendedName>
        <fullName evidence="3">Serine hydrolase family protein</fullName>
    </recommendedName>
</protein>
<dbReference type="InterPro" id="IPR029058">
    <property type="entry name" value="AB_hydrolase_fold"/>
</dbReference>
<dbReference type="InterPro" id="IPR010662">
    <property type="entry name" value="RBBP9/YdeN"/>
</dbReference>
<dbReference type="Pfam" id="PF06821">
    <property type="entry name" value="Ser_hydrolase"/>
    <property type="match status" value="1"/>
</dbReference>
<dbReference type="SUPFAM" id="SSF53474">
    <property type="entry name" value="alpha/beta-Hydrolases"/>
    <property type="match status" value="1"/>
</dbReference>
<gene>
    <name evidence="1" type="ORF">GGE66_002368</name>
</gene>
<organism evidence="1 2">
    <name type="scientific">Rhizobium leguminosarum</name>
    <dbReference type="NCBI Taxonomy" id="384"/>
    <lineage>
        <taxon>Bacteria</taxon>
        <taxon>Pseudomonadati</taxon>
        <taxon>Pseudomonadota</taxon>
        <taxon>Alphaproteobacteria</taxon>
        <taxon>Hyphomicrobiales</taxon>
        <taxon>Rhizobiaceae</taxon>
        <taxon>Rhizobium/Agrobacterium group</taxon>
        <taxon>Rhizobium</taxon>
    </lineage>
</organism>
<reference evidence="1 2" key="1">
    <citation type="submission" date="2020-08" db="EMBL/GenBank/DDBJ databases">
        <title>Genomic Encyclopedia of Type Strains, Phase IV (KMG-V): Genome sequencing to study the core and pangenomes of soil and plant-associated prokaryotes.</title>
        <authorList>
            <person name="Whitman W."/>
        </authorList>
    </citation>
    <scope>NUCLEOTIDE SEQUENCE [LARGE SCALE GENOMIC DNA]</scope>
    <source>
        <strain evidence="1 2">SEMIA 4011</strain>
    </source>
</reference>